<evidence type="ECO:0000313" key="3">
    <source>
        <dbReference type="Proteomes" id="UP000507470"/>
    </source>
</evidence>
<keyword evidence="1" id="KW-1133">Transmembrane helix</keyword>
<feature type="transmembrane region" description="Helical" evidence="1">
    <location>
        <begin position="156"/>
        <end position="177"/>
    </location>
</feature>
<sequence length="350" mass="39765">MGADCYCIRDIDSFVRRRNCSCVGCFKVWEHRLPEFGTADKSDKCIAARYCDDGILRRSYDKCDKVYDVICDNDAELGYAFQNYQTAAAEYVTEHLQPETCFKLDNDNEENKVDNCNEKLSFFCRFGTDEDKGDIILIPTISITKQEDVQSNNTGIAAGTVTSIIVLVVAIIVILILRRRLSKEKPIIHESQNSCPVQDLVELHINNETSQAAVYHEIYGGNFSPQYEILNRYSSVNSTSYDGLNLNRTPESENVYINTNNSAISILNSAETDRKFLEQKERVKQKKLNEIPDSSEVQLNINHESSQSATYHEIDNGDFSPQYEKLNNIPAVNSTPYDCLNLKRIPESEK</sequence>
<organism evidence="2 3">
    <name type="scientific">Mytilus coruscus</name>
    <name type="common">Sea mussel</name>
    <dbReference type="NCBI Taxonomy" id="42192"/>
    <lineage>
        <taxon>Eukaryota</taxon>
        <taxon>Metazoa</taxon>
        <taxon>Spiralia</taxon>
        <taxon>Lophotrochozoa</taxon>
        <taxon>Mollusca</taxon>
        <taxon>Bivalvia</taxon>
        <taxon>Autobranchia</taxon>
        <taxon>Pteriomorphia</taxon>
        <taxon>Mytilida</taxon>
        <taxon>Mytiloidea</taxon>
        <taxon>Mytilidae</taxon>
        <taxon>Mytilinae</taxon>
        <taxon>Mytilus</taxon>
    </lineage>
</organism>
<keyword evidence="1" id="KW-0812">Transmembrane</keyword>
<protein>
    <recommendedName>
        <fullName evidence="4">SRCR domain-containing protein</fullName>
    </recommendedName>
</protein>
<reference evidence="2 3" key="1">
    <citation type="submission" date="2020-06" db="EMBL/GenBank/DDBJ databases">
        <authorList>
            <person name="Li R."/>
            <person name="Bekaert M."/>
        </authorList>
    </citation>
    <scope>NUCLEOTIDE SEQUENCE [LARGE SCALE GENOMIC DNA]</scope>
    <source>
        <strain evidence="3">wild</strain>
    </source>
</reference>
<dbReference type="Proteomes" id="UP000507470">
    <property type="component" value="Unassembled WGS sequence"/>
</dbReference>
<dbReference type="OrthoDB" id="6200863at2759"/>
<evidence type="ECO:0000313" key="2">
    <source>
        <dbReference type="EMBL" id="CAC5424333.1"/>
    </source>
</evidence>
<dbReference type="EMBL" id="CACVKT020010005">
    <property type="protein sequence ID" value="CAC5424333.1"/>
    <property type="molecule type" value="Genomic_DNA"/>
</dbReference>
<accession>A0A6J8EX06</accession>
<name>A0A6J8EX06_MYTCO</name>
<dbReference type="AlphaFoldDB" id="A0A6J8EX06"/>
<evidence type="ECO:0008006" key="4">
    <source>
        <dbReference type="Google" id="ProtNLM"/>
    </source>
</evidence>
<evidence type="ECO:0000256" key="1">
    <source>
        <dbReference type="SAM" id="Phobius"/>
    </source>
</evidence>
<keyword evidence="3" id="KW-1185">Reference proteome</keyword>
<gene>
    <name evidence="2" type="ORF">MCOR_56252</name>
</gene>
<proteinExistence type="predicted"/>
<keyword evidence="1" id="KW-0472">Membrane</keyword>